<evidence type="ECO:0000259" key="7">
    <source>
        <dbReference type="Pfam" id="PF03151"/>
    </source>
</evidence>
<dbReference type="Proteomes" id="UP000092666">
    <property type="component" value="Unassembled WGS sequence"/>
</dbReference>
<accession>A0A1B9H368</accession>
<feature type="transmembrane region" description="Helical" evidence="6">
    <location>
        <begin position="541"/>
        <end position="559"/>
    </location>
</feature>
<sequence length="705" mass="74589">MSSSPAVHLPSTIDTRKHTQQQIPHPQAHSYPSPLPPSEPQSQSKGHNTLSPGLAPLNRYIPQSPHPDSPPQTPSPSSESKRILALNENPDPIISPNNITSSHSPVMSSPAVDIPRRASIAEHTPQGTPEGYDYNSPTGPNGNGGADHSKRAGAGTHEMRREDSASLAGMGIQFPPESNPLPIELHSPEKGGVAVGVTAPTPITVIDHNMARIRSSEGHPTMHPNSIPSSSAASSSPAPHLKQGQTSGSNLHPSTSASSYSTPTRPRTVSPRPNAHSQVGGHTGAAGTFASSSSIGMGGLDGPRERVISPNKLDGIGGSASLGTFGENNTFGDVGTGAGSANPYDPSHSNRGSWSAASGQNTFSAYGGNFPLTGRDKEKDSLLGSSPTVHPTRVPFTDSVGYWLGLYFCFNLGLTLFNKFVLVSFPFPYTLTGLHALSGCAGTYIALEQGAFTPARLTQKENIILAAFSVLYTINIAVSNISLQLVSIPFHQVVRASTPLFTIFISAIFLKTRFSVLKLVSLLPVVAGVGFATYGDYDFTALGLILTLLGTFLAALKTVVTNLIQTGGGGRLKLHPLDLLMRMSPLAFIQCVIYGWYTGELERVRRYGATQMTRSKAIALLMNGVFAFGLNIVSFTANKKAGALTMTVSANCKQVLTIVLAVMLFNLHISPTNGVGILLTLVGGGWYGYVEYIEKKKKTKVLDRA</sequence>
<feature type="compositionally biased region" description="Polar residues" evidence="5">
    <location>
        <begin position="95"/>
        <end position="107"/>
    </location>
</feature>
<dbReference type="Pfam" id="PF03151">
    <property type="entry name" value="TPT"/>
    <property type="match status" value="1"/>
</dbReference>
<feature type="compositionally biased region" description="Low complexity" evidence="5">
    <location>
        <begin position="285"/>
        <end position="294"/>
    </location>
</feature>
<proteinExistence type="predicted"/>
<name>A0A1B9H368_9TREE</name>
<feature type="transmembrane region" description="Helical" evidence="6">
    <location>
        <begin position="617"/>
        <end position="638"/>
    </location>
</feature>
<feature type="transmembrane region" description="Helical" evidence="6">
    <location>
        <begin position="675"/>
        <end position="693"/>
    </location>
</feature>
<feature type="compositionally biased region" description="Pro residues" evidence="5">
    <location>
        <begin position="64"/>
        <end position="74"/>
    </location>
</feature>
<feature type="domain" description="Sugar phosphate transporter" evidence="7">
    <location>
        <begin position="400"/>
        <end position="685"/>
    </location>
</feature>
<feature type="transmembrane region" description="Helical" evidence="6">
    <location>
        <begin position="400"/>
        <end position="417"/>
    </location>
</feature>
<keyword evidence="9" id="KW-1185">Reference proteome</keyword>
<evidence type="ECO:0000256" key="2">
    <source>
        <dbReference type="ARBA" id="ARBA00022692"/>
    </source>
</evidence>
<reference evidence="9" key="2">
    <citation type="submission" date="2013-12" db="EMBL/GenBank/DDBJ databases">
        <title>Evolution of pathogenesis and genome organization in the Tremellales.</title>
        <authorList>
            <person name="Cuomo C."/>
            <person name="Litvintseva A."/>
            <person name="Heitman J."/>
            <person name="Chen Y."/>
            <person name="Sun S."/>
            <person name="Springer D."/>
            <person name="Dromer F."/>
            <person name="Young S."/>
            <person name="Zeng Q."/>
            <person name="Chapman S."/>
            <person name="Gujja S."/>
            <person name="Saif S."/>
            <person name="Birren B."/>
        </authorList>
    </citation>
    <scope>NUCLEOTIDE SEQUENCE [LARGE SCALE GENOMIC DNA]</scope>
    <source>
        <strain evidence="9">BCC8398</strain>
    </source>
</reference>
<feature type="compositionally biased region" description="Low complexity" evidence="5">
    <location>
        <begin position="228"/>
        <end position="239"/>
    </location>
</feature>
<dbReference type="OrthoDB" id="10261634at2759"/>
<comment type="subcellular location">
    <subcellularLocation>
        <location evidence="1">Membrane</location>
        <topology evidence="1">Multi-pass membrane protein</topology>
    </subcellularLocation>
</comment>
<dbReference type="AlphaFoldDB" id="A0A1B9H368"/>
<keyword evidence="3 6" id="KW-1133">Transmembrane helix</keyword>
<reference evidence="8 9" key="1">
    <citation type="submission" date="2013-07" db="EMBL/GenBank/DDBJ databases">
        <title>The Genome Sequence of Cryptococcus heveanensis BCC8398.</title>
        <authorList>
            <consortium name="The Broad Institute Genome Sequencing Platform"/>
            <person name="Cuomo C."/>
            <person name="Litvintseva A."/>
            <person name="Chen Y."/>
            <person name="Heitman J."/>
            <person name="Sun S."/>
            <person name="Springer D."/>
            <person name="Dromer F."/>
            <person name="Young S.K."/>
            <person name="Zeng Q."/>
            <person name="Gargeya S."/>
            <person name="Fitzgerald M."/>
            <person name="Abouelleil A."/>
            <person name="Alvarado L."/>
            <person name="Berlin A.M."/>
            <person name="Chapman S.B."/>
            <person name="Dewar J."/>
            <person name="Goldberg J."/>
            <person name="Griggs A."/>
            <person name="Gujja S."/>
            <person name="Hansen M."/>
            <person name="Howarth C."/>
            <person name="Imamovic A."/>
            <person name="Larimer J."/>
            <person name="McCowan C."/>
            <person name="Murphy C."/>
            <person name="Pearson M."/>
            <person name="Priest M."/>
            <person name="Roberts A."/>
            <person name="Saif S."/>
            <person name="Shea T."/>
            <person name="Sykes S."/>
            <person name="Wortman J."/>
            <person name="Nusbaum C."/>
            <person name="Birren B."/>
        </authorList>
    </citation>
    <scope>NUCLEOTIDE SEQUENCE [LARGE SCALE GENOMIC DNA]</scope>
    <source>
        <strain evidence="8 9">BCC8398</strain>
    </source>
</reference>
<dbReference type="InterPro" id="IPR050186">
    <property type="entry name" value="TPT_transporter"/>
</dbReference>
<dbReference type="EMBL" id="KV700122">
    <property type="protein sequence ID" value="OCF37714.1"/>
    <property type="molecule type" value="Genomic_DNA"/>
</dbReference>
<evidence type="ECO:0000256" key="3">
    <source>
        <dbReference type="ARBA" id="ARBA00022989"/>
    </source>
</evidence>
<feature type="region of interest" description="Disordered" evidence="5">
    <location>
        <begin position="122"/>
        <end position="163"/>
    </location>
</feature>
<keyword evidence="2 6" id="KW-0812">Transmembrane</keyword>
<dbReference type="SUPFAM" id="SSF103481">
    <property type="entry name" value="Multidrug resistance efflux transporter EmrE"/>
    <property type="match status" value="1"/>
</dbReference>
<dbReference type="InterPro" id="IPR037185">
    <property type="entry name" value="EmrE-like"/>
</dbReference>
<feature type="transmembrane region" description="Helical" evidence="6">
    <location>
        <begin position="463"/>
        <end position="486"/>
    </location>
</feature>
<dbReference type="GO" id="GO:0016020">
    <property type="term" value="C:membrane"/>
    <property type="evidence" value="ECO:0007669"/>
    <property type="project" value="UniProtKB-SubCell"/>
</dbReference>
<evidence type="ECO:0000256" key="1">
    <source>
        <dbReference type="ARBA" id="ARBA00004141"/>
    </source>
</evidence>
<evidence type="ECO:0000256" key="4">
    <source>
        <dbReference type="ARBA" id="ARBA00023136"/>
    </source>
</evidence>
<dbReference type="PANTHER" id="PTHR11132">
    <property type="entry name" value="SOLUTE CARRIER FAMILY 35"/>
    <property type="match status" value="1"/>
</dbReference>
<feature type="compositionally biased region" description="Polar residues" evidence="5">
    <location>
        <begin position="243"/>
        <end position="252"/>
    </location>
</feature>
<gene>
    <name evidence="8" type="ORF">I316_00841</name>
</gene>
<feature type="transmembrane region" description="Helical" evidence="6">
    <location>
        <begin position="579"/>
        <end position="597"/>
    </location>
</feature>
<dbReference type="InterPro" id="IPR004853">
    <property type="entry name" value="Sugar_P_trans_dom"/>
</dbReference>
<evidence type="ECO:0000313" key="9">
    <source>
        <dbReference type="Proteomes" id="UP000092666"/>
    </source>
</evidence>
<feature type="compositionally biased region" description="Low complexity" evidence="5">
    <location>
        <begin position="253"/>
        <end position="273"/>
    </location>
</feature>
<protein>
    <recommendedName>
        <fullName evidence="7">Sugar phosphate transporter domain-containing protein</fullName>
    </recommendedName>
</protein>
<evidence type="ECO:0000256" key="5">
    <source>
        <dbReference type="SAM" id="MobiDB-lite"/>
    </source>
</evidence>
<feature type="region of interest" description="Disordered" evidence="5">
    <location>
        <begin position="215"/>
        <end position="307"/>
    </location>
</feature>
<evidence type="ECO:0000256" key="6">
    <source>
        <dbReference type="SAM" id="Phobius"/>
    </source>
</evidence>
<feature type="region of interest" description="Disordered" evidence="5">
    <location>
        <begin position="1"/>
        <end position="110"/>
    </location>
</feature>
<keyword evidence="4 6" id="KW-0472">Membrane</keyword>
<evidence type="ECO:0000313" key="8">
    <source>
        <dbReference type="EMBL" id="OCF37714.1"/>
    </source>
</evidence>
<organism evidence="8 9">
    <name type="scientific">Kwoniella heveanensis BCC8398</name>
    <dbReference type="NCBI Taxonomy" id="1296120"/>
    <lineage>
        <taxon>Eukaryota</taxon>
        <taxon>Fungi</taxon>
        <taxon>Dikarya</taxon>
        <taxon>Basidiomycota</taxon>
        <taxon>Agaricomycotina</taxon>
        <taxon>Tremellomycetes</taxon>
        <taxon>Tremellales</taxon>
        <taxon>Cryptococcaceae</taxon>
        <taxon>Kwoniella</taxon>
    </lineage>
</organism>